<evidence type="ECO:0000256" key="2">
    <source>
        <dbReference type="ARBA" id="ARBA00023136"/>
    </source>
</evidence>
<gene>
    <name evidence="3" type="ORF">Anas_11787</name>
</gene>
<comment type="subcellular location">
    <subcellularLocation>
        <location evidence="1">Membrane</location>
    </subcellularLocation>
</comment>
<dbReference type="GO" id="GO:0016020">
    <property type="term" value="C:membrane"/>
    <property type="evidence" value="ECO:0007669"/>
    <property type="project" value="UniProtKB-SubCell"/>
</dbReference>
<evidence type="ECO:0008006" key="5">
    <source>
        <dbReference type="Google" id="ProtNLM"/>
    </source>
</evidence>
<accession>A0A5N5SW52</accession>
<dbReference type="Gene3D" id="2.70.170.10">
    <property type="entry name" value="Neurotransmitter-gated ion-channel ligand-binding domain"/>
    <property type="match status" value="1"/>
</dbReference>
<dbReference type="InterPro" id="IPR018000">
    <property type="entry name" value="Neurotransmitter_ion_chnl_CS"/>
</dbReference>
<reference evidence="3 4" key="1">
    <citation type="journal article" date="2019" name="PLoS Biol.">
        <title>Sex chromosomes control vertical transmission of feminizing Wolbachia symbionts in an isopod.</title>
        <authorList>
            <person name="Becking T."/>
            <person name="Chebbi M.A."/>
            <person name="Giraud I."/>
            <person name="Moumen B."/>
            <person name="Laverre T."/>
            <person name="Caubet Y."/>
            <person name="Peccoud J."/>
            <person name="Gilbert C."/>
            <person name="Cordaux R."/>
        </authorList>
    </citation>
    <scope>NUCLEOTIDE SEQUENCE [LARGE SCALE GENOMIC DNA]</scope>
    <source>
        <strain evidence="3">ANa2</strain>
        <tissue evidence="3">Whole body excluding digestive tract and cuticle</tissue>
    </source>
</reference>
<sequence length="94" mass="10816">MKLSCYMDFSNFPLDSQICDAKISSCEFNFYHCLNENCDSKAQFDANTNSVIKYHWQSIKPIDIPENLEIAQFILLAHSTVEDNSSYEVVILLL</sequence>
<dbReference type="GO" id="GO:0005230">
    <property type="term" value="F:extracellular ligand-gated monoatomic ion channel activity"/>
    <property type="evidence" value="ECO:0007669"/>
    <property type="project" value="InterPro"/>
</dbReference>
<protein>
    <recommendedName>
        <fullName evidence="5">Neurotransmitter-gated ion-channel ligand-binding domain-containing protein</fullName>
    </recommendedName>
</protein>
<evidence type="ECO:0000313" key="3">
    <source>
        <dbReference type="EMBL" id="KAB7498148.1"/>
    </source>
</evidence>
<evidence type="ECO:0000313" key="4">
    <source>
        <dbReference type="Proteomes" id="UP000326759"/>
    </source>
</evidence>
<dbReference type="InterPro" id="IPR036734">
    <property type="entry name" value="Neur_chan_lig-bd_sf"/>
</dbReference>
<proteinExistence type="predicted"/>
<keyword evidence="4" id="KW-1185">Reference proteome</keyword>
<dbReference type="OrthoDB" id="10556475at2759"/>
<organism evidence="3 4">
    <name type="scientific">Armadillidium nasatum</name>
    <dbReference type="NCBI Taxonomy" id="96803"/>
    <lineage>
        <taxon>Eukaryota</taxon>
        <taxon>Metazoa</taxon>
        <taxon>Ecdysozoa</taxon>
        <taxon>Arthropoda</taxon>
        <taxon>Crustacea</taxon>
        <taxon>Multicrustacea</taxon>
        <taxon>Malacostraca</taxon>
        <taxon>Eumalacostraca</taxon>
        <taxon>Peracarida</taxon>
        <taxon>Isopoda</taxon>
        <taxon>Oniscidea</taxon>
        <taxon>Crinocheta</taxon>
        <taxon>Armadillidiidae</taxon>
        <taxon>Armadillidium</taxon>
    </lineage>
</organism>
<comment type="caution">
    <text evidence="3">The sequence shown here is derived from an EMBL/GenBank/DDBJ whole genome shotgun (WGS) entry which is preliminary data.</text>
</comment>
<dbReference type="EMBL" id="SEYY01019542">
    <property type="protein sequence ID" value="KAB7498148.1"/>
    <property type="molecule type" value="Genomic_DNA"/>
</dbReference>
<dbReference type="PROSITE" id="PS00236">
    <property type="entry name" value="NEUROTR_ION_CHANNEL"/>
    <property type="match status" value="1"/>
</dbReference>
<evidence type="ECO:0000256" key="1">
    <source>
        <dbReference type="ARBA" id="ARBA00004370"/>
    </source>
</evidence>
<dbReference type="Proteomes" id="UP000326759">
    <property type="component" value="Unassembled WGS sequence"/>
</dbReference>
<dbReference type="SUPFAM" id="SSF63712">
    <property type="entry name" value="Nicotinic receptor ligand binding domain-like"/>
    <property type="match status" value="1"/>
</dbReference>
<keyword evidence="2" id="KW-0472">Membrane</keyword>
<name>A0A5N5SW52_9CRUS</name>
<dbReference type="AlphaFoldDB" id="A0A5N5SW52"/>